<dbReference type="InterPro" id="IPR038630">
    <property type="entry name" value="L24e/L24_sf"/>
</dbReference>
<dbReference type="InterPro" id="IPR056366">
    <property type="entry name" value="Ribosomal_eL24"/>
</dbReference>
<dbReference type="FunFam" id="2.30.170.20:FF:000001">
    <property type="entry name" value="probable ribosome biogenesis protein RLP24"/>
    <property type="match status" value="1"/>
</dbReference>
<evidence type="ECO:0000256" key="2">
    <source>
        <dbReference type="ARBA" id="ARBA00005647"/>
    </source>
</evidence>
<dbReference type="Gene3D" id="2.30.170.20">
    <property type="entry name" value="Ribosomal protein L24e"/>
    <property type="match status" value="1"/>
</dbReference>
<comment type="similarity">
    <text evidence="2">Belongs to the eukaryotic ribosomal protein eL24 family.</text>
</comment>
<dbReference type="Proteomes" id="UP000315496">
    <property type="component" value="Chromosome 5"/>
</dbReference>
<keyword evidence="6" id="KW-0687">Ribonucleoprotein</keyword>
<dbReference type="SMART" id="SM00746">
    <property type="entry name" value="TRASH"/>
    <property type="match status" value="1"/>
</dbReference>
<dbReference type="CDD" id="cd00472">
    <property type="entry name" value="Ribosomal_L24e_L24"/>
    <property type="match status" value="1"/>
</dbReference>
<dbReference type="GO" id="GO:0005840">
    <property type="term" value="C:ribosome"/>
    <property type="evidence" value="ECO:0007669"/>
    <property type="project" value="UniProtKB-KW"/>
</dbReference>
<dbReference type="SUPFAM" id="SSF57716">
    <property type="entry name" value="Glucocorticoid receptor-like (DNA-binding domain)"/>
    <property type="match status" value="1"/>
</dbReference>
<dbReference type="VEuPathDB" id="GiardiaDB:GMRT_11332"/>
<evidence type="ECO:0000313" key="7">
    <source>
        <dbReference type="Proteomes" id="UP000315496"/>
    </source>
</evidence>
<accession>A0A4Z1SLS4</accession>
<dbReference type="GO" id="GO:0003735">
    <property type="term" value="F:structural constituent of ribosome"/>
    <property type="evidence" value="ECO:0007669"/>
    <property type="project" value="InterPro"/>
</dbReference>
<evidence type="ECO:0000256" key="3">
    <source>
        <dbReference type="ARBA" id="ARBA00022517"/>
    </source>
</evidence>
<protein>
    <submittedName>
        <fullName evidence="6">Ribosomal protein L24e</fullName>
    </submittedName>
</protein>
<keyword evidence="3" id="KW-0690">Ribosome biogenesis</keyword>
<dbReference type="GO" id="GO:0042273">
    <property type="term" value="P:ribosomal large subunit biogenesis"/>
    <property type="evidence" value="ECO:0007669"/>
    <property type="project" value="TreeGrafter"/>
</dbReference>
<dbReference type="PROSITE" id="PS01073">
    <property type="entry name" value="RIBOSOMAL_L24E"/>
    <property type="match status" value="1"/>
</dbReference>
<keyword evidence="6" id="KW-0689">Ribosomal protein</keyword>
<evidence type="ECO:0000256" key="1">
    <source>
        <dbReference type="ARBA" id="ARBA00004123"/>
    </source>
</evidence>
<evidence type="ECO:0000256" key="4">
    <source>
        <dbReference type="ARBA" id="ARBA00023242"/>
    </source>
</evidence>
<dbReference type="OrthoDB" id="10262490at2759"/>
<dbReference type="GO" id="GO:0005730">
    <property type="term" value="C:nucleolus"/>
    <property type="evidence" value="ECO:0007669"/>
    <property type="project" value="TreeGrafter"/>
</dbReference>
<dbReference type="AlphaFoldDB" id="A0A4Z1SLS4"/>
<keyword evidence="7" id="KW-1185">Reference proteome</keyword>
<feature type="domain" description="TRASH" evidence="5">
    <location>
        <begin position="7"/>
        <end position="45"/>
    </location>
</feature>
<proteinExistence type="inferred from homology"/>
<dbReference type="InterPro" id="IPR011017">
    <property type="entry name" value="TRASH_dom"/>
</dbReference>
<dbReference type="InterPro" id="IPR000988">
    <property type="entry name" value="Ribosomal_eL24-rel_N"/>
</dbReference>
<name>A0A4Z1SLS4_GIAMU</name>
<keyword evidence="4" id="KW-0539">Nucleus</keyword>
<organism evidence="6 7">
    <name type="scientific">Giardia muris</name>
    <dbReference type="NCBI Taxonomy" id="5742"/>
    <lineage>
        <taxon>Eukaryota</taxon>
        <taxon>Metamonada</taxon>
        <taxon>Diplomonadida</taxon>
        <taxon>Hexamitidae</taxon>
        <taxon>Giardiinae</taxon>
        <taxon>Giardia</taxon>
    </lineage>
</organism>
<sequence>MPRIESCSFCSKPVYPGKGLCYVRNDCRVFRFCSSKCHKNYRMKRNPRKVRWTKMSRMARGKELVADPTHDFERRRNRAVKYDRELWEKTVNAMDRIIEIRNARTVRSIQARKRQNALRVLATKKAIDHGFTETMDVNNLDPLQQAALDRVRERRRIVHKPFKPVLRKQEVAMRRERIKAINVSTTSTCEAVE</sequence>
<comment type="subcellular location">
    <subcellularLocation>
        <location evidence="1">Nucleus</location>
    </subcellularLocation>
</comment>
<gene>
    <name evidence="6" type="ORF">GMRT_11332</name>
</gene>
<reference evidence="6 7" key="1">
    <citation type="submission" date="2019-05" db="EMBL/GenBank/DDBJ databases">
        <title>The compact genome of Giardia muris reveals important steps in the evolution of intestinal protozoan parasites.</title>
        <authorList>
            <person name="Xu F."/>
            <person name="Jimenez-Gonzalez A."/>
            <person name="Einarsson E."/>
            <person name="Astvaldsson A."/>
            <person name="Peirasmaki D."/>
            <person name="Eckmann L."/>
            <person name="Andersson J.O."/>
            <person name="Svard S.G."/>
            <person name="Jerlstrom-Hultqvist J."/>
        </authorList>
    </citation>
    <scope>NUCLEOTIDE SEQUENCE [LARGE SCALE GENOMIC DNA]</scope>
    <source>
        <strain evidence="6 7">Roberts-Thomson</strain>
    </source>
</reference>
<evidence type="ECO:0000313" key="6">
    <source>
        <dbReference type="EMBL" id="TNJ26616.1"/>
    </source>
</evidence>
<dbReference type="Pfam" id="PF01246">
    <property type="entry name" value="Ribosomal_L24e"/>
    <property type="match status" value="1"/>
</dbReference>
<dbReference type="EMBL" id="VDLU01000005">
    <property type="protein sequence ID" value="TNJ26616.1"/>
    <property type="molecule type" value="Genomic_DNA"/>
</dbReference>
<dbReference type="InterPro" id="IPR023442">
    <property type="entry name" value="Ribosomal_eL24_CS"/>
</dbReference>
<evidence type="ECO:0000259" key="5">
    <source>
        <dbReference type="SMART" id="SM00746"/>
    </source>
</evidence>
<dbReference type="PANTHER" id="PTHR10792:SF8">
    <property type="entry name" value="RIBOSOME BIOGENESIS PROTEIN RLP24-RELATED"/>
    <property type="match status" value="1"/>
</dbReference>
<comment type="caution">
    <text evidence="6">The sequence shown here is derived from an EMBL/GenBank/DDBJ whole genome shotgun (WGS) entry which is preliminary data.</text>
</comment>
<dbReference type="PANTHER" id="PTHR10792">
    <property type="entry name" value="60S RIBOSOMAL PROTEIN L24"/>
    <property type="match status" value="1"/>
</dbReference>